<accession>A0AAV8W2F5</accession>
<gene>
    <name evidence="1" type="ORF">NQ315_011767</name>
</gene>
<dbReference type="AlphaFoldDB" id="A0AAV8W2F5"/>
<dbReference type="EMBL" id="JANEYG010000015">
    <property type="protein sequence ID" value="KAJ8920111.1"/>
    <property type="molecule type" value="Genomic_DNA"/>
</dbReference>
<organism evidence="1 2">
    <name type="scientific">Exocentrus adspersus</name>
    <dbReference type="NCBI Taxonomy" id="1586481"/>
    <lineage>
        <taxon>Eukaryota</taxon>
        <taxon>Metazoa</taxon>
        <taxon>Ecdysozoa</taxon>
        <taxon>Arthropoda</taxon>
        <taxon>Hexapoda</taxon>
        <taxon>Insecta</taxon>
        <taxon>Pterygota</taxon>
        <taxon>Neoptera</taxon>
        <taxon>Endopterygota</taxon>
        <taxon>Coleoptera</taxon>
        <taxon>Polyphaga</taxon>
        <taxon>Cucujiformia</taxon>
        <taxon>Chrysomeloidea</taxon>
        <taxon>Cerambycidae</taxon>
        <taxon>Lamiinae</taxon>
        <taxon>Acanthocinini</taxon>
        <taxon>Exocentrus</taxon>
    </lineage>
</organism>
<keyword evidence="2" id="KW-1185">Reference proteome</keyword>
<protein>
    <submittedName>
        <fullName evidence="1">Uncharacterized protein</fullName>
    </submittedName>
</protein>
<name>A0AAV8W2F5_9CUCU</name>
<evidence type="ECO:0000313" key="2">
    <source>
        <dbReference type="Proteomes" id="UP001159042"/>
    </source>
</evidence>
<sequence length="78" mass="8871">MGSRRTLPLVCIGVNQTDAVLEFKDNSTIEELDSCRVQDLSSKLDHLAQKQIFTMRDNYMQVLSTLCLLPELELVVED</sequence>
<proteinExistence type="predicted"/>
<comment type="caution">
    <text evidence="1">The sequence shown here is derived from an EMBL/GenBank/DDBJ whole genome shotgun (WGS) entry which is preliminary data.</text>
</comment>
<reference evidence="1 2" key="1">
    <citation type="journal article" date="2023" name="Insect Mol. Biol.">
        <title>Genome sequencing provides insights into the evolution of gene families encoding plant cell wall-degrading enzymes in longhorned beetles.</title>
        <authorList>
            <person name="Shin N.R."/>
            <person name="Okamura Y."/>
            <person name="Kirsch R."/>
            <person name="Pauchet Y."/>
        </authorList>
    </citation>
    <scope>NUCLEOTIDE SEQUENCE [LARGE SCALE GENOMIC DNA]</scope>
    <source>
        <strain evidence="1">EAD_L_NR</strain>
    </source>
</reference>
<evidence type="ECO:0000313" key="1">
    <source>
        <dbReference type="EMBL" id="KAJ8920111.1"/>
    </source>
</evidence>
<dbReference type="Proteomes" id="UP001159042">
    <property type="component" value="Unassembled WGS sequence"/>
</dbReference>